<sequence>MYICPNNSQDAAINYLRDNSSHSLALTMASDLIVYQINLCAPSISNVTTKELVRTGGSPCDGNVHDDLRWNHASCMVTAMCLWVIITSTCASRYTRFERGTISLSKHGDLVIILEGNSS</sequence>
<reference evidence="1 2" key="1">
    <citation type="journal article" date="2017" name="Nat. Commun.">
        <title>Genome assembly with in vitro proximity ligation data and whole-genome triplication in lettuce.</title>
        <authorList>
            <person name="Reyes-Chin-Wo S."/>
            <person name="Wang Z."/>
            <person name="Yang X."/>
            <person name="Kozik A."/>
            <person name="Arikit S."/>
            <person name="Song C."/>
            <person name="Xia L."/>
            <person name="Froenicke L."/>
            <person name="Lavelle D.O."/>
            <person name="Truco M.J."/>
            <person name="Xia R."/>
            <person name="Zhu S."/>
            <person name="Xu C."/>
            <person name="Xu H."/>
            <person name="Xu X."/>
            <person name="Cox K."/>
            <person name="Korf I."/>
            <person name="Meyers B.C."/>
            <person name="Michelmore R.W."/>
        </authorList>
    </citation>
    <scope>NUCLEOTIDE SEQUENCE [LARGE SCALE GENOMIC DNA]</scope>
    <source>
        <strain evidence="2">cv. Salinas</strain>
        <tissue evidence="1">Seedlings</tissue>
    </source>
</reference>
<accession>A0A9R1XN95</accession>
<dbReference type="Proteomes" id="UP000235145">
    <property type="component" value="Unassembled WGS sequence"/>
</dbReference>
<keyword evidence="2" id="KW-1185">Reference proteome</keyword>
<evidence type="ECO:0000313" key="2">
    <source>
        <dbReference type="Proteomes" id="UP000235145"/>
    </source>
</evidence>
<protein>
    <submittedName>
        <fullName evidence="1">Uncharacterized protein</fullName>
    </submittedName>
</protein>
<name>A0A9R1XN95_LACSA</name>
<organism evidence="1 2">
    <name type="scientific">Lactuca sativa</name>
    <name type="common">Garden lettuce</name>
    <dbReference type="NCBI Taxonomy" id="4236"/>
    <lineage>
        <taxon>Eukaryota</taxon>
        <taxon>Viridiplantae</taxon>
        <taxon>Streptophyta</taxon>
        <taxon>Embryophyta</taxon>
        <taxon>Tracheophyta</taxon>
        <taxon>Spermatophyta</taxon>
        <taxon>Magnoliopsida</taxon>
        <taxon>eudicotyledons</taxon>
        <taxon>Gunneridae</taxon>
        <taxon>Pentapetalae</taxon>
        <taxon>asterids</taxon>
        <taxon>campanulids</taxon>
        <taxon>Asterales</taxon>
        <taxon>Asteraceae</taxon>
        <taxon>Cichorioideae</taxon>
        <taxon>Cichorieae</taxon>
        <taxon>Lactucinae</taxon>
        <taxon>Lactuca</taxon>
    </lineage>
</organism>
<evidence type="ECO:0000313" key="1">
    <source>
        <dbReference type="EMBL" id="KAJ0219189.1"/>
    </source>
</evidence>
<proteinExistence type="predicted"/>
<comment type="caution">
    <text evidence="1">The sequence shown here is derived from an EMBL/GenBank/DDBJ whole genome shotgun (WGS) entry which is preliminary data.</text>
</comment>
<dbReference type="AlphaFoldDB" id="A0A9R1XN95"/>
<gene>
    <name evidence="1" type="ORF">LSAT_V11C300106600</name>
</gene>
<dbReference type="EMBL" id="NBSK02000003">
    <property type="protein sequence ID" value="KAJ0219189.1"/>
    <property type="molecule type" value="Genomic_DNA"/>
</dbReference>